<dbReference type="PANTHER" id="PTHR30303:SF0">
    <property type="entry name" value="CARBAMOYL DEHYDRATASE HYPE"/>
    <property type="match status" value="1"/>
</dbReference>
<dbReference type="PANTHER" id="PTHR30303">
    <property type="entry name" value="HYDROGENASE ISOENZYMES FORMATION PROTEIN HYPE"/>
    <property type="match status" value="1"/>
</dbReference>
<feature type="domain" description="PurM-like N-terminal" evidence="2">
    <location>
        <begin position="45"/>
        <end position="149"/>
    </location>
</feature>
<dbReference type="CDD" id="cd02197">
    <property type="entry name" value="HypE"/>
    <property type="match status" value="1"/>
</dbReference>
<name>A0A1T5L9N7_9FIRM</name>
<dbReference type="NCBIfam" id="TIGR02124">
    <property type="entry name" value="hypE"/>
    <property type="match status" value="1"/>
</dbReference>
<dbReference type="Proteomes" id="UP000190285">
    <property type="component" value="Unassembled WGS sequence"/>
</dbReference>
<proteinExistence type="inferred from homology"/>
<dbReference type="STRING" id="36842.SAMN02194393_02635"/>
<evidence type="ECO:0000313" key="4">
    <source>
        <dbReference type="EMBL" id="SKC72702.1"/>
    </source>
</evidence>
<dbReference type="SUPFAM" id="SSF55326">
    <property type="entry name" value="PurM N-terminal domain-like"/>
    <property type="match status" value="1"/>
</dbReference>
<accession>A0A1T5L9N7</accession>
<dbReference type="Pfam" id="PF02769">
    <property type="entry name" value="AIRS_C"/>
    <property type="match status" value="1"/>
</dbReference>
<dbReference type="Gene3D" id="3.30.1330.10">
    <property type="entry name" value="PurM-like, N-terminal domain"/>
    <property type="match status" value="1"/>
</dbReference>
<evidence type="ECO:0000259" key="2">
    <source>
        <dbReference type="Pfam" id="PF00586"/>
    </source>
</evidence>
<evidence type="ECO:0000259" key="3">
    <source>
        <dbReference type="Pfam" id="PF02769"/>
    </source>
</evidence>
<dbReference type="EMBL" id="FUZT01000006">
    <property type="protein sequence ID" value="SKC72702.1"/>
    <property type="molecule type" value="Genomic_DNA"/>
</dbReference>
<reference evidence="4 5" key="1">
    <citation type="submission" date="2017-02" db="EMBL/GenBank/DDBJ databases">
        <authorList>
            <person name="Peterson S.W."/>
        </authorList>
    </citation>
    <scope>NUCLEOTIDE SEQUENCE [LARGE SCALE GENOMIC DNA]</scope>
    <source>
        <strain evidence="4 5">M1</strain>
    </source>
</reference>
<dbReference type="InterPro" id="IPR016188">
    <property type="entry name" value="PurM-like_N"/>
</dbReference>
<dbReference type="InterPro" id="IPR010918">
    <property type="entry name" value="PurM-like_C_dom"/>
</dbReference>
<comment type="similarity">
    <text evidence="1">Belongs to the HypE family.</text>
</comment>
<dbReference type="RefSeq" id="WP_330397377.1">
    <property type="nucleotide sequence ID" value="NZ_FUZT01000006.1"/>
</dbReference>
<sequence>MRVITLAHGSGGRVNSDLISNIFFKHFQNDILMQQNDSSLLQKLNCSKIAVTTDSFVIRPLFFPGGDIGKLSICGTINDLAVSGAKPVYLTAAFIIEEGLNIDTLEKIVVSMAQTAKKANVNIIAGDTKVVERGKGDKIYINTTGIGIIEDDNRILSANNIKGGDIVIVSGTLGDHGICVINEREDLGISVDIKSDCSLLNILTQDILEVSENIKFMRDPTRGGLATTLNEIAELGKISMVINEKDIPIRDEVIGMCELLGFDPLYVANEGKLVVIASRDDAEKVLEAMKKNPLGRDSKIIGEVIDDNRNNVYLKTKIQGTRLLTMGEGELLPRIC</sequence>
<dbReference type="Pfam" id="PF00586">
    <property type="entry name" value="AIRS"/>
    <property type="match status" value="1"/>
</dbReference>
<organism evidence="4 5">
    <name type="scientific">Maledivibacter halophilus</name>
    <dbReference type="NCBI Taxonomy" id="36842"/>
    <lineage>
        <taxon>Bacteria</taxon>
        <taxon>Bacillati</taxon>
        <taxon>Bacillota</taxon>
        <taxon>Clostridia</taxon>
        <taxon>Peptostreptococcales</taxon>
        <taxon>Caminicellaceae</taxon>
        <taxon>Maledivibacter</taxon>
    </lineage>
</organism>
<dbReference type="PIRSF" id="PIRSF005644">
    <property type="entry name" value="Hdrgns_mtr_HypE"/>
    <property type="match status" value="1"/>
</dbReference>
<feature type="domain" description="PurM-like C-terminal" evidence="3">
    <location>
        <begin position="164"/>
        <end position="314"/>
    </location>
</feature>
<dbReference type="InterPro" id="IPR011854">
    <property type="entry name" value="HypE"/>
</dbReference>
<evidence type="ECO:0000313" key="5">
    <source>
        <dbReference type="Proteomes" id="UP000190285"/>
    </source>
</evidence>
<dbReference type="AlphaFoldDB" id="A0A1T5L9N7"/>
<dbReference type="SUPFAM" id="SSF56042">
    <property type="entry name" value="PurM C-terminal domain-like"/>
    <property type="match status" value="1"/>
</dbReference>
<dbReference type="GO" id="GO:0051604">
    <property type="term" value="P:protein maturation"/>
    <property type="evidence" value="ECO:0007669"/>
    <property type="project" value="TreeGrafter"/>
</dbReference>
<dbReference type="InterPro" id="IPR036921">
    <property type="entry name" value="PurM-like_N_sf"/>
</dbReference>
<keyword evidence="5" id="KW-1185">Reference proteome</keyword>
<evidence type="ECO:0000256" key="1">
    <source>
        <dbReference type="ARBA" id="ARBA00006243"/>
    </source>
</evidence>
<protein>
    <submittedName>
        <fullName evidence="4">Hydrogenase maturation protein, carbamoyl dehydratase HypE</fullName>
    </submittedName>
</protein>
<dbReference type="InterPro" id="IPR036676">
    <property type="entry name" value="PurM-like_C_sf"/>
</dbReference>
<gene>
    <name evidence="4" type="ORF">SAMN02194393_02635</name>
</gene>
<dbReference type="Gene3D" id="3.90.650.10">
    <property type="entry name" value="PurM-like C-terminal domain"/>
    <property type="match status" value="1"/>
</dbReference>